<dbReference type="Pfam" id="PF26267">
    <property type="entry name" value="DUF8070"/>
    <property type="match status" value="1"/>
</dbReference>
<dbReference type="EMBL" id="JBHUDC010000008">
    <property type="protein sequence ID" value="MFD1515229.1"/>
    <property type="molecule type" value="Genomic_DNA"/>
</dbReference>
<dbReference type="Proteomes" id="UP001597187">
    <property type="component" value="Unassembled WGS sequence"/>
</dbReference>
<reference evidence="3 4" key="1">
    <citation type="journal article" date="2019" name="Int. J. Syst. Evol. Microbiol.">
        <title>The Global Catalogue of Microorganisms (GCM) 10K type strain sequencing project: providing services to taxonomists for standard genome sequencing and annotation.</title>
        <authorList>
            <consortium name="The Broad Institute Genomics Platform"/>
            <consortium name="The Broad Institute Genome Sequencing Center for Infectious Disease"/>
            <person name="Wu L."/>
            <person name="Ma J."/>
        </authorList>
    </citation>
    <scope>NUCLEOTIDE SEQUENCE [LARGE SCALE GENOMIC DNA]</scope>
    <source>
        <strain evidence="3 4">CGMCC 1.12563</strain>
    </source>
</reference>
<feature type="transmembrane region" description="Helical" evidence="1">
    <location>
        <begin position="9"/>
        <end position="29"/>
    </location>
</feature>
<feature type="domain" description="DUF8070" evidence="2">
    <location>
        <begin position="2"/>
        <end position="104"/>
    </location>
</feature>
<sequence length="110" mass="11375">MVLHTVGRCLLRYSLVYAGLTVAVVAIVFGSELAVFSLFGVGLLLVLFAVGASDYRVVGSSVPEAGLARGQRTIVSEHTAMPLDKVLLFYGVGLAVIAFATVAVAGAYLG</sequence>
<evidence type="ECO:0000259" key="2">
    <source>
        <dbReference type="Pfam" id="PF26267"/>
    </source>
</evidence>
<comment type="caution">
    <text evidence="3">The sequence shown here is derived from an EMBL/GenBank/DDBJ whole genome shotgun (WGS) entry which is preliminary data.</text>
</comment>
<evidence type="ECO:0000256" key="1">
    <source>
        <dbReference type="SAM" id="Phobius"/>
    </source>
</evidence>
<gene>
    <name evidence="3" type="ORF">ACFSBT_18265</name>
</gene>
<feature type="transmembrane region" description="Helical" evidence="1">
    <location>
        <begin position="35"/>
        <end position="52"/>
    </location>
</feature>
<protein>
    <recommendedName>
        <fullName evidence="2">DUF8070 domain-containing protein</fullName>
    </recommendedName>
</protein>
<organism evidence="3 4">
    <name type="scientific">Halomarina rubra</name>
    <dbReference type="NCBI Taxonomy" id="2071873"/>
    <lineage>
        <taxon>Archaea</taxon>
        <taxon>Methanobacteriati</taxon>
        <taxon>Methanobacteriota</taxon>
        <taxon>Stenosarchaea group</taxon>
        <taxon>Halobacteria</taxon>
        <taxon>Halobacteriales</taxon>
        <taxon>Natronomonadaceae</taxon>
        <taxon>Halomarina</taxon>
    </lineage>
</organism>
<keyword evidence="4" id="KW-1185">Reference proteome</keyword>
<evidence type="ECO:0000313" key="4">
    <source>
        <dbReference type="Proteomes" id="UP001597187"/>
    </source>
</evidence>
<dbReference type="RefSeq" id="WP_250875152.1">
    <property type="nucleotide sequence ID" value="NZ_JALXFV010000008.1"/>
</dbReference>
<accession>A0ABD6B0B2</accession>
<dbReference type="AlphaFoldDB" id="A0ABD6B0B2"/>
<proteinExistence type="predicted"/>
<name>A0ABD6B0B2_9EURY</name>
<feature type="transmembrane region" description="Helical" evidence="1">
    <location>
        <begin position="87"/>
        <end position="109"/>
    </location>
</feature>
<dbReference type="InterPro" id="IPR058383">
    <property type="entry name" value="DUF8070"/>
</dbReference>
<evidence type="ECO:0000313" key="3">
    <source>
        <dbReference type="EMBL" id="MFD1515229.1"/>
    </source>
</evidence>
<keyword evidence="1" id="KW-0472">Membrane</keyword>
<keyword evidence="1" id="KW-0812">Transmembrane</keyword>
<keyword evidence="1" id="KW-1133">Transmembrane helix</keyword>